<dbReference type="GO" id="GO:0005634">
    <property type="term" value="C:nucleus"/>
    <property type="evidence" value="ECO:0007669"/>
    <property type="project" value="UniProtKB-SubCell"/>
</dbReference>
<evidence type="ECO:0000259" key="5">
    <source>
        <dbReference type="PROSITE" id="PS51294"/>
    </source>
</evidence>
<feature type="domain" description="Myb-like" evidence="4">
    <location>
        <begin position="254"/>
        <end position="316"/>
    </location>
</feature>
<comment type="subcellular location">
    <subcellularLocation>
        <location evidence="1">Nucleus</location>
    </subcellularLocation>
</comment>
<accession>A0AAV6UJM9</accession>
<evidence type="ECO:0000259" key="4">
    <source>
        <dbReference type="PROSITE" id="PS50090"/>
    </source>
</evidence>
<reference evidence="6 7" key="1">
    <citation type="journal article" date="2022" name="Nat. Ecol. Evol.">
        <title>A masculinizing supergene underlies an exaggerated male reproductive morph in a spider.</title>
        <authorList>
            <person name="Hendrickx F."/>
            <person name="De Corte Z."/>
            <person name="Sonet G."/>
            <person name="Van Belleghem S.M."/>
            <person name="Kostlbacher S."/>
            <person name="Vangestel C."/>
        </authorList>
    </citation>
    <scope>NUCLEOTIDE SEQUENCE [LARGE SCALE GENOMIC DNA]</scope>
    <source>
        <strain evidence="6">W744_W776</strain>
    </source>
</reference>
<evidence type="ECO:0000256" key="2">
    <source>
        <dbReference type="ARBA" id="ARBA00023125"/>
    </source>
</evidence>
<dbReference type="Gene3D" id="1.10.10.60">
    <property type="entry name" value="Homeodomain-like"/>
    <property type="match status" value="2"/>
</dbReference>
<dbReference type="EMBL" id="JAFNEN010000372">
    <property type="protein sequence ID" value="KAG8184504.1"/>
    <property type="molecule type" value="Genomic_DNA"/>
</dbReference>
<comment type="caution">
    <text evidence="6">The sequence shown here is derived from an EMBL/GenBank/DDBJ whole genome shotgun (WGS) entry which is preliminary data.</text>
</comment>
<dbReference type="PANTHER" id="PTHR46380:SF2">
    <property type="entry name" value="CYCLIN-D-BINDING MYB-LIKE TRANSCRIPTION FACTOR 1"/>
    <property type="match status" value="1"/>
</dbReference>
<dbReference type="GO" id="GO:0000978">
    <property type="term" value="F:RNA polymerase II cis-regulatory region sequence-specific DNA binding"/>
    <property type="evidence" value="ECO:0007669"/>
    <property type="project" value="TreeGrafter"/>
</dbReference>
<dbReference type="SUPFAM" id="SSF46689">
    <property type="entry name" value="Homeodomain-like"/>
    <property type="match status" value="1"/>
</dbReference>
<name>A0AAV6UJM9_9ARAC</name>
<dbReference type="PANTHER" id="PTHR46380">
    <property type="entry name" value="CYCLIN-D-BINDING MYB-LIKE TRANSCRIPTION FACTOR 1"/>
    <property type="match status" value="1"/>
</dbReference>
<dbReference type="InterPro" id="IPR009057">
    <property type="entry name" value="Homeodomain-like_sf"/>
</dbReference>
<gene>
    <name evidence="6" type="ORF">JTE90_002350</name>
</gene>
<dbReference type="InterPro" id="IPR049012">
    <property type="entry name" value="Mutator_transp_dom"/>
</dbReference>
<keyword evidence="7" id="KW-1185">Reference proteome</keyword>
<dbReference type="SMART" id="SM00717">
    <property type="entry name" value="SANT"/>
    <property type="match status" value="2"/>
</dbReference>
<dbReference type="GO" id="GO:0000981">
    <property type="term" value="F:DNA-binding transcription factor activity, RNA polymerase II-specific"/>
    <property type="evidence" value="ECO:0007669"/>
    <property type="project" value="TreeGrafter"/>
</dbReference>
<sequence length="400" mass="46579">MSQRKGIEVKQHECFKNWSGSSSSMEADIIVDGFLQSSSLHKVKYTRMIADGDSNVYIKVPVSGVHCQKILQVSPTMMLDTTEDPVRFEIPLLHAKEKPSRLKREQMAEMVERGARQCHGHFTRKEDARIKKNFNRFISRYFAEFEWFEPHLLLGIGSDRRANTQAFLAAKHFYVRLAKTIVLWYSGLGDRQLYSVWRRARTLFHPLRNKERFSREELDSALEAREEHGNKWEIVGQHIGRSGESTRAAVIWHEEAVRTGPWSSAEVASLKAAVAQVSGVGQDELPFIDEVPWAAVSSLVPTRNASQCRSYWGERLATQLRGAKWRPKNILRLVRILREEEEPFVWPQVARKFGGGVSWQLLRRKWYHVRQRRKFHIRAYGLAPVLEKLVHTYERKYRKK</sequence>
<dbReference type="PROSITE" id="PS51294">
    <property type="entry name" value="HTH_MYB"/>
    <property type="match status" value="1"/>
</dbReference>
<dbReference type="InterPro" id="IPR051651">
    <property type="entry name" value="DMTF1_DNA-bind_reg"/>
</dbReference>
<organism evidence="6 7">
    <name type="scientific">Oedothorax gibbosus</name>
    <dbReference type="NCBI Taxonomy" id="931172"/>
    <lineage>
        <taxon>Eukaryota</taxon>
        <taxon>Metazoa</taxon>
        <taxon>Ecdysozoa</taxon>
        <taxon>Arthropoda</taxon>
        <taxon>Chelicerata</taxon>
        <taxon>Arachnida</taxon>
        <taxon>Araneae</taxon>
        <taxon>Araneomorphae</taxon>
        <taxon>Entelegynae</taxon>
        <taxon>Araneoidea</taxon>
        <taxon>Linyphiidae</taxon>
        <taxon>Erigoninae</taxon>
        <taxon>Oedothorax</taxon>
    </lineage>
</organism>
<feature type="domain" description="HTH myb-type" evidence="5">
    <location>
        <begin position="293"/>
        <end position="320"/>
    </location>
</feature>
<dbReference type="InterPro" id="IPR017930">
    <property type="entry name" value="Myb_dom"/>
</dbReference>
<keyword evidence="2" id="KW-0238">DNA-binding</keyword>
<evidence type="ECO:0000313" key="7">
    <source>
        <dbReference type="Proteomes" id="UP000827092"/>
    </source>
</evidence>
<dbReference type="Pfam" id="PF20700">
    <property type="entry name" value="Mutator"/>
    <property type="match status" value="1"/>
</dbReference>
<dbReference type="AlphaFoldDB" id="A0AAV6UJM9"/>
<evidence type="ECO:0000256" key="3">
    <source>
        <dbReference type="ARBA" id="ARBA00023242"/>
    </source>
</evidence>
<evidence type="ECO:0008006" key="8">
    <source>
        <dbReference type="Google" id="ProtNLM"/>
    </source>
</evidence>
<evidence type="ECO:0000256" key="1">
    <source>
        <dbReference type="ARBA" id="ARBA00004123"/>
    </source>
</evidence>
<proteinExistence type="predicted"/>
<evidence type="ECO:0000313" key="6">
    <source>
        <dbReference type="EMBL" id="KAG8184504.1"/>
    </source>
</evidence>
<dbReference type="Proteomes" id="UP000827092">
    <property type="component" value="Unassembled WGS sequence"/>
</dbReference>
<protein>
    <recommendedName>
        <fullName evidence="8">Cyclin-D-binding Myb-like transcription factor 1</fullName>
    </recommendedName>
</protein>
<dbReference type="PROSITE" id="PS50090">
    <property type="entry name" value="MYB_LIKE"/>
    <property type="match status" value="1"/>
</dbReference>
<dbReference type="CDD" id="cd00167">
    <property type="entry name" value="SANT"/>
    <property type="match status" value="1"/>
</dbReference>
<dbReference type="InterPro" id="IPR001005">
    <property type="entry name" value="SANT/Myb"/>
</dbReference>
<keyword evidence="3" id="KW-0539">Nucleus</keyword>